<dbReference type="Proteomes" id="UP000663508">
    <property type="component" value="Chromosome"/>
</dbReference>
<reference evidence="1" key="1">
    <citation type="submission" date="2020-11" db="EMBL/GenBank/DDBJ databases">
        <title>Complete genome sequence of a novel pathogenic Methylobacterium strain isolated from rice in Vietnam.</title>
        <authorList>
            <person name="Lai K."/>
            <person name="Okazaki S."/>
            <person name="Higashi K."/>
            <person name="Mori H."/>
            <person name="Toyoda A."/>
            <person name="Kurokawa K."/>
        </authorList>
    </citation>
    <scope>NUCLEOTIDE SEQUENCE</scope>
    <source>
        <strain evidence="1">VL1</strain>
    </source>
</reference>
<proteinExistence type="predicted"/>
<dbReference type="EMBL" id="AP024145">
    <property type="protein sequence ID" value="BCM86538.1"/>
    <property type="molecule type" value="Genomic_DNA"/>
</dbReference>
<dbReference type="PANTHER" id="PTHR42850">
    <property type="entry name" value="METALLOPHOSPHOESTERASE"/>
    <property type="match status" value="1"/>
</dbReference>
<dbReference type="Gene3D" id="3.60.21.10">
    <property type="match status" value="1"/>
</dbReference>
<dbReference type="RefSeq" id="WP_207179549.1">
    <property type="nucleotide sequence ID" value="NZ_AP024145.1"/>
</dbReference>
<evidence type="ECO:0000313" key="2">
    <source>
        <dbReference type="Proteomes" id="UP000663508"/>
    </source>
</evidence>
<dbReference type="GO" id="GO:0016791">
    <property type="term" value="F:phosphatase activity"/>
    <property type="evidence" value="ECO:0007669"/>
    <property type="project" value="TreeGrafter"/>
</dbReference>
<dbReference type="InterPro" id="IPR050126">
    <property type="entry name" value="Ap4A_hydrolase"/>
</dbReference>
<gene>
    <name evidence="1" type="ORF">mvi_49990</name>
</gene>
<dbReference type="GO" id="GO:0005737">
    <property type="term" value="C:cytoplasm"/>
    <property type="evidence" value="ECO:0007669"/>
    <property type="project" value="TreeGrafter"/>
</dbReference>
<dbReference type="PANTHER" id="PTHR42850:SF4">
    <property type="entry name" value="ZINC-DEPENDENT ENDOPOLYPHOSPHATASE"/>
    <property type="match status" value="1"/>
</dbReference>
<dbReference type="InterPro" id="IPR029052">
    <property type="entry name" value="Metallo-depent_PP-like"/>
</dbReference>
<dbReference type="GO" id="GO:0008803">
    <property type="term" value="F:bis(5'-nucleosyl)-tetraphosphatase (symmetrical) activity"/>
    <property type="evidence" value="ECO:0007669"/>
    <property type="project" value="TreeGrafter"/>
</dbReference>
<name>A0A8H9C8W7_9HYPH</name>
<dbReference type="KEGG" id="mind:mvi_49990"/>
<accession>A0A8H9C8W7</accession>
<dbReference type="AlphaFoldDB" id="A0A8H9C8W7"/>
<organism evidence="1 2">
    <name type="scientific">Methylobacterium indicum</name>
    <dbReference type="NCBI Taxonomy" id="1775910"/>
    <lineage>
        <taxon>Bacteria</taxon>
        <taxon>Pseudomonadati</taxon>
        <taxon>Pseudomonadota</taxon>
        <taxon>Alphaproteobacteria</taxon>
        <taxon>Hyphomicrobiales</taxon>
        <taxon>Methylobacteriaceae</taxon>
        <taxon>Methylobacterium</taxon>
    </lineage>
</organism>
<protein>
    <submittedName>
        <fullName evidence="1">Metallophosphoesterase</fullName>
    </submittedName>
</protein>
<dbReference type="SUPFAM" id="SSF56300">
    <property type="entry name" value="Metallo-dependent phosphatases"/>
    <property type="match status" value="1"/>
</dbReference>
<dbReference type="GO" id="GO:0110154">
    <property type="term" value="P:RNA decapping"/>
    <property type="evidence" value="ECO:0007669"/>
    <property type="project" value="TreeGrafter"/>
</dbReference>
<evidence type="ECO:0000313" key="1">
    <source>
        <dbReference type="EMBL" id="BCM86538.1"/>
    </source>
</evidence>
<sequence>MDELTYAIGDVHGRAGALESLLGQIAARGAGRLRQLVFLRDCIDKGPESARAVAMVRETQAGPRRGDVPDGPSGIRAAAGRVLDRDRPLVSDGVAWVADRPATAMGWVAGLRRVHEDRLRDYVHAGFRPGRPGIDPSVRARLWIREPFLSVDDDFGKHVVHGHTPSYEGVPGCHPCRTDPDTAPLRTGRLTAAIHDRATPGPIAFMQS</sequence>